<protein>
    <submittedName>
        <fullName evidence="1">Uncharacterized protein</fullName>
    </submittedName>
</protein>
<gene>
    <name evidence="1" type="ORF">WMO19_00715</name>
</gene>
<sequence length="152" mass="17764">MSKRFIVPLPGLVTNDGAQQYLTNRGGRWFACRRRSDLRQTWKEEHLGYIPEVYRQFAVDLTDYVPEICWKSAMVLEDFMEEKMEERNKIFLFMFGSNNDYVKGSVTGKFGPVRNLEGMKQELQCEDFIKIESDEAKDLLLATKHIIGVEEL</sequence>
<comment type="caution">
    <text evidence="1">The sequence shown here is derived from an EMBL/GenBank/DDBJ whole genome shotgun (WGS) entry which is preliminary data.</text>
</comment>
<evidence type="ECO:0000313" key="1">
    <source>
        <dbReference type="EMBL" id="MEQ2400119.1"/>
    </source>
</evidence>
<keyword evidence="2" id="KW-1185">Reference proteome</keyword>
<dbReference type="EMBL" id="JBBMFO010000001">
    <property type="protein sequence ID" value="MEQ2400119.1"/>
    <property type="molecule type" value="Genomic_DNA"/>
</dbReference>
<proteinExistence type="predicted"/>
<reference evidence="1 2" key="1">
    <citation type="submission" date="2024-03" db="EMBL/GenBank/DDBJ databases">
        <title>Human intestinal bacterial collection.</title>
        <authorList>
            <person name="Pauvert C."/>
            <person name="Hitch T.C.A."/>
            <person name="Clavel T."/>
        </authorList>
    </citation>
    <scope>NUCLEOTIDE SEQUENCE [LARGE SCALE GENOMIC DNA]</scope>
    <source>
        <strain evidence="1 2">CLA-SR-H025</strain>
    </source>
</reference>
<dbReference type="Proteomes" id="UP001447979">
    <property type="component" value="Unassembled WGS sequence"/>
</dbReference>
<dbReference type="RefSeq" id="WP_349169795.1">
    <property type="nucleotide sequence ID" value="NZ_JBBMFO010000001.1"/>
</dbReference>
<organism evidence="1 2">
    <name type="scientific">Peptoniphilus hominis</name>
    <name type="common">ex Hitch et al. 2025</name>
    <dbReference type="NCBI Taxonomy" id="3133174"/>
    <lineage>
        <taxon>Bacteria</taxon>
        <taxon>Bacillati</taxon>
        <taxon>Bacillota</taxon>
        <taxon>Tissierellia</taxon>
        <taxon>Tissierellales</taxon>
        <taxon>Peptoniphilaceae</taxon>
        <taxon>Peptoniphilus</taxon>
    </lineage>
</organism>
<evidence type="ECO:0000313" key="2">
    <source>
        <dbReference type="Proteomes" id="UP001447979"/>
    </source>
</evidence>
<name>A0ABV1CBU6_9FIRM</name>
<accession>A0ABV1CBU6</accession>